<proteinExistence type="predicted"/>
<reference evidence="1 2" key="1">
    <citation type="journal article" date="2023" name="ACS Omega">
        <title>Identification of the Neoaspergillic Acid Biosynthesis Gene Cluster by Establishing an In Vitro CRISPR-Ribonucleoprotein Genetic System in Aspergillus melleus.</title>
        <authorList>
            <person name="Yuan B."/>
            <person name="Grau M.F."/>
            <person name="Murata R.M."/>
            <person name="Torok T."/>
            <person name="Venkateswaran K."/>
            <person name="Stajich J.E."/>
            <person name="Wang C.C.C."/>
        </authorList>
    </citation>
    <scope>NUCLEOTIDE SEQUENCE [LARGE SCALE GENOMIC DNA]</scope>
    <source>
        <strain evidence="1 2">IMV 1140</strain>
    </source>
</reference>
<accession>A0ACC3B388</accession>
<dbReference type="Proteomes" id="UP001177260">
    <property type="component" value="Unassembled WGS sequence"/>
</dbReference>
<evidence type="ECO:0000313" key="2">
    <source>
        <dbReference type="Proteomes" id="UP001177260"/>
    </source>
</evidence>
<organism evidence="1 2">
    <name type="scientific">Aspergillus melleus</name>
    <dbReference type="NCBI Taxonomy" id="138277"/>
    <lineage>
        <taxon>Eukaryota</taxon>
        <taxon>Fungi</taxon>
        <taxon>Dikarya</taxon>
        <taxon>Ascomycota</taxon>
        <taxon>Pezizomycotina</taxon>
        <taxon>Eurotiomycetes</taxon>
        <taxon>Eurotiomycetidae</taxon>
        <taxon>Eurotiales</taxon>
        <taxon>Aspergillaceae</taxon>
        <taxon>Aspergillus</taxon>
        <taxon>Aspergillus subgen. Circumdati</taxon>
    </lineage>
</organism>
<comment type="caution">
    <text evidence="1">The sequence shown here is derived from an EMBL/GenBank/DDBJ whole genome shotgun (WGS) entry which is preliminary data.</text>
</comment>
<sequence length="683" mass="73970">MDGKRAVVTLYPLSLSDPIPYRSLTFTPDSDHIEIGRASKREAKNLAPTNKNGLFDSRVMSRNHANIRACLDKKVVFISDGGSMHGTRLNGKKLPVDQEVPIKTGDQVVFGTEVTRGHDTYPPLENKPASTSNADRPKVATNTFCVPDDDDDDDNDDDVQVIGKPAPVVSTVDSSSGSEEGTDDGSVVEISSPKTTPLKDIDGEVRGGSQQTPIEVDNEHNEQPLATPRMTPSSNEGAIADADRETRDQLGESSDSEPDSMLDYSEGDLASQSDDEESESDEESMSDSSFESDIELSDADGYSVTVQIPSFPESRKLSQADDPSGKTENAICHSNGQGEHAPGQKADGAGELLRNRPRGDGTVELPEIRGDAMSSNPQTVLEPVLEPEVAPKPNPSAWSSSHQLYANTHLHLQPYGKIFDHSLTGFHSNSYGGGFPEWPSRGSLPVNYQYAQPRNELRLNDLPLKEIYRPDSYYRDGPFARQPNAPTVAAGELGPRPKLDTNAAATDTTGNGGISDYYGGERNAHSRPDTRLRISDIVSLPQIPPQKPLRKRKVADMEENSPMDFPQPLLHDTPTFDYNASQENQHVGTEPEESSLPDAQPQLDPSGTEETYTQLTTIDATKSAPSIDDLISPEPQNERPSKRPKTSEASMIRSHAATAVVSAMIGAVGTVALLASLPSDYFI</sequence>
<protein>
    <submittedName>
        <fullName evidence="1">Uncharacterized protein</fullName>
    </submittedName>
</protein>
<gene>
    <name evidence="1" type="ORF">N8T08_005364</name>
</gene>
<keyword evidence="2" id="KW-1185">Reference proteome</keyword>
<name>A0ACC3B388_9EURO</name>
<evidence type="ECO:0000313" key="1">
    <source>
        <dbReference type="EMBL" id="KAK1144491.1"/>
    </source>
</evidence>
<dbReference type="EMBL" id="JAOPJF010000030">
    <property type="protein sequence ID" value="KAK1144491.1"/>
    <property type="molecule type" value="Genomic_DNA"/>
</dbReference>